<dbReference type="SUPFAM" id="SSF51735">
    <property type="entry name" value="NAD(P)-binding Rossmann-fold domains"/>
    <property type="match status" value="1"/>
</dbReference>
<dbReference type="InterPro" id="IPR036291">
    <property type="entry name" value="NAD(P)-bd_dom_sf"/>
</dbReference>
<protein>
    <submittedName>
        <fullName evidence="1">Ornithine cyclodeaminase</fullName>
    </submittedName>
</protein>
<organism evidence="1 2">
    <name type="scientific">Solemya velum gill symbiont</name>
    <dbReference type="NCBI Taxonomy" id="2340"/>
    <lineage>
        <taxon>Bacteria</taxon>
        <taxon>Pseudomonadati</taxon>
        <taxon>Pseudomonadota</taxon>
        <taxon>Gammaproteobacteria</taxon>
        <taxon>sulfur-oxidizing symbionts</taxon>
    </lineage>
</organism>
<dbReference type="GeneID" id="86991895"/>
<dbReference type="InterPro" id="IPR023401">
    <property type="entry name" value="ODC_N"/>
</dbReference>
<gene>
    <name evidence="1" type="ORF">BOV88_07770</name>
</gene>
<dbReference type="Gene3D" id="3.30.1780.10">
    <property type="entry name" value="ornithine cyclodeaminase, domain 1"/>
    <property type="match status" value="1"/>
</dbReference>
<evidence type="ECO:0000313" key="2">
    <source>
        <dbReference type="Proteomes" id="UP000190962"/>
    </source>
</evidence>
<proteinExistence type="predicted"/>
<accession>A0A1T2CZ61</accession>
<evidence type="ECO:0000313" key="1">
    <source>
        <dbReference type="EMBL" id="OOY34821.1"/>
    </source>
</evidence>
<dbReference type="AlphaFoldDB" id="A0A1T2CZ61"/>
<dbReference type="PANTHER" id="PTHR13812">
    <property type="entry name" value="KETIMINE REDUCTASE MU-CRYSTALLIN"/>
    <property type="match status" value="1"/>
</dbReference>
<dbReference type="InterPro" id="IPR003462">
    <property type="entry name" value="ODC_Mu_crystall"/>
</dbReference>
<comment type="caution">
    <text evidence="1">The sequence shown here is derived from an EMBL/GenBank/DDBJ whole genome shotgun (WGS) entry which is preliminary data.</text>
</comment>
<dbReference type="PIRSF" id="PIRSF001439">
    <property type="entry name" value="CryM"/>
    <property type="match status" value="1"/>
</dbReference>
<dbReference type="Pfam" id="PF02423">
    <property type="entry name" value="OCD_Mu_crystall"/>
    <property type="match status" value="1"/>
</dbReference>
<dbReference type="EMBL" id="MPNX01000010">
    <property type="protein sequence ID" value="OOY34821.1"/>
    <property type="molecule type" value="Genomic_DNA"/>
</dbReference>
<reference evidence="1 2" key="1">
    <citation type="submission" date="2016-11" db="EMBL/GenBank/DDBJ databases">
        <title>Mixed transmission modes and dynamic genome evolution in an obligate animal-bacterial symbiosis.</title>
        <authorList>
            <person name="Russell S.L."/>
            <person name="Corbett-Detig R.B."/>
            <person name="Cavanaugh C.M."/>
        </authorList>
    </citation>
    <scope>NUCLEOTIDE SEQUENCE [LARGE SCALE GENOMIC DNA]</scope>
    <source>
        <strain evidence="1">MA-KB16</strain>
    </source>
</reference>
<dbReference type="Proteomes" id="UP000190962">
    <property type="component" value="Unassembled WGS sequence"/>
</dbReference>
<dbReference type="PANTHER" id="PTHR13812:SF19">
    <property type="entry name" value="KETIMINE REDUCTASE MU-CRYSTALLIN"/>
    <property type="match status" value="1"/>
</dbReference>
<dbReference type="Gene3D" id="3.40.50.720">
    <property type="entry name" value="NAD(P)-binding Rossmann-like Domain"/>
    <property type="match status" value="1"/>
</dbReference>
<name>A0A1T2CZ61_SOVGS</name>
<dbReference type="RefSeq" id="WP_078453084.1">
    <property type="nucleotide sequence ID" value="NZ_MPNX01000010.1"/>
</dbReference>
<dbReference type="GO" id="GO:0005737">
    <property type="term" value="C:cytoplasm"/>
    <property type="evidence" value="ECO:0007669"/>
    <property type="project" value="TreeGrafter"/>
</dbReference>
<sequence length="352" mass="39128">MNEHRISFTYLSQEDLLEAGCFDMRMAIETAEKTLISYEEGGVLFPEKVVQIFNQSSQDRINCLPATLLDEKVCGVKWVSVFPNNPVKHDKQNLSAIFLLSEIKHGFPIAVVEGTLASNMRVAAMGAIAAKHLAVENSEVIGFIGSGEQAKMHLIGMKTVRPSLKQCRVASKLPEEEDAFIDELSHLFPDMEFIAARTNGKKAMEGADILVTATSAQAPLLHASWVKPGAFYSHIGGWEDEYDVALQSDKIVCDDWETVTHRTQTLSRMYKEGYIDSHRIHADLHELVSGHKVGRENDQERIYFNAVGLAYIDVAIGLSMYNRAMSAGIGTALDLQKSMIFEHADIAKQIRL</sequence>